<evidence type="ECO:0008006" key="4">
    <source>
        <dbReference type="Google" id="ProtNLM"/>
    </source>
</evidence>
<keyword evidence="1" id="KW-1133">Transmembrane helix</keyword>
<name>A0A848N8Q0_9FLAO</name>
<keyword evidence="1" id="KW-0812">Transmembrane</keyword>
<evidence type="ECO:0000313" key="3">
    <source>
        <dbReference type="Proteomes" id="UP000548067"/>
    </source>
</evidence>
<feature type="transmembrane region" description="Helical" evidence="1">
    <location>
        <begin position="85"/>
        <end position="104"/>
    </location>
</feature>
<protein>
    <recommendedName>
        <fullName evidence="4">DUF2254 domain-containing protein</fullName>
    </recommendedName>
</protein>
<sequence>MNKEEEKKCSIKDLFIQYKNHLFYKIYQIIHFDFKSVIYIDLKTLCIFLLVIAINMLCNLSNIGFPKEFPHISICIEILETLVRSIVVLLSIIFSFTLLSFQIFNKYFGRFAFTDFFRRKHLKVMFTLFILNVSFLIYTISYLKSCVEPNIFPVYGKVLFIEGILFSIILILSIFPVMINLLSSSQSRHNIKAMFDSVDKTSFASYRFFDVNIDDDEYENNAFKVITEIGLTAIKEFDHTTFEIVLRSINKKAISVFKSNEDASDKLQLYANFTDNLKDFFSFAVKEKNNSAQQRIIQTRWILEDEGMKHDFLKYNSPHYKGIDFITDIEIYFNRAVQNNEDFIAAEIVDTFIDYFATVIRKILPATFRYNYDHPYSNSEDVNTIFSYYRLIDSLTTQAAATKKMPVLKNLSNLFMALDTVIVESTNTTDTKRYLLQINNLQKEKLLKNIVENAQIKNIESPYFPFGIGNTQELHKLKSSVILRAELKMIDYLFSKRLLNNYILNDLKTAAFIIIENFSEDTATGKVFLNLIVDKFDHIRGLITKTSSNEDKDLYINLHIFLGYIISKYTLTGINYEMDEKIRDIMNRFPHLDDFKEELKANGFIQNTGL</sequence>
<dbReference type="AlphaFoldDB" id="A0A848N8Q0"/>
<feature type="transmembrane region" description="Helical" evidence="1">
    <location>
        <begin position="124"/>
        <end position="143"/>
    </location>
</feature>
<dbReference type="RefSeq" id="WP_169321922.1">
    <property type="nucleotide sequence ID" value="NZ_JABCJF010000007.1"/>
</dbReference>
<organism evidence="2 3">
    <name type="scientific">Chryseobacterium aquaticum</name>
    <dbReference type="NCBI Taxonomy" id="452084"/>
    <lineage>
        <taxon>Bacteria</taxon>
        <taxon>Pseudomonadati</taxon>
        <taxon>Bacteroidota</taxon>
        <taxon>Flavobacteriia</taxon>
        <taxon>Flavobacteriales</taxon>
        <taxon>Weeksellaceae</taxon>
        <taxon>Chryseobacterium group</taxon>
        <taxon>Chryseobacterium</taxon>
    </lineage>
</organism>
<evidence type="ECO:0000256" key="1">
    <source>
        <dbReference type="SAM" id="Phobius"/>
    </source>
</evidence>
<comment type="caution">
    <text evidence="2">The sequence shown here is derived from an EMBL/GenBank/DDBJ whole genome shotgun (WGS) entry which is preliminary data.</text>
</comment>
<feature type="transmembrane region" description="Helical" evidence="1">
    <location>
        <begin position="163"/>
        <end position="182"/>
    </location>
</feature>
<evidence type="ECO:0000313" key="2">
    <source>
        <dbReference type="EMBL" id="NMR35315.1"/>
    </source>
</evidence>
<dbReference type="EMBL" id="JABCJF010000007">
    <property type="protein sequence ID" value="NMR35315.1"/>
    <property type="molecule type" value="Genomic_DNA"/>
</dbReference>
<dbReference type="Proteomes" id="UP000548067">
    <property type="component" value="Unassembled WGS sequence"/>
</dbReference>
<feature type="transmembrane region" description="Helical" evidence="1">
    <location>
        <begin position="45"/>
        <end position="65"/>
    </location>
</feature>
<proteinExistence type="predicted"/>
<reference evidence="2 3" key="1">
    <citation type="submission" date="2020-04" db="EMBL/GenBank/DDBJ databases">
        <title>Genome analysis and antimicrobial resistance characteristics of Chryseobacterium aquaticum isolated from farmed salmonids.</title>
        <authorList>
            <person name="Saticioglu I.B."/>
            <person name="Duman M."/>
            <person name="Altun S."/>
        </authorList>
    </citation>
    <scope>NUCLEOTIDE SEQUENCE [LARGE SCALE GENOMIC DNA]</scope>
    <source>
        <strain evidence="2 3">C-174</strain>
    </source>
</reference>
<accession>A0A848N8Q0</accession>
<keyword evidence="1" id="KW-0472">Membrane</keyword>
<gene>
    <name evidence="2" type="ORF">HIO71_14100</name>
</gene>